<dbReference type="InterPro" id="IPR052155">
    <property type="entry name" value="Biofilm_reg_signaling"/>
</dbReference>
<evidence type="ECO:0000259" key="4">
    <source>
        <dbReference type="PROSITE" id="PS50887"/>
    </source>
</evidence>
<dbReference type="SUPFAM" id="SSF141868">
    <property type="entry name" value="EAL domain-like"/>
    <property type="match status" value="1"/>
</dbReference>
<dbReference type="Proteomes" id="UP000659697">
    <property type="component" value="Unassembled WGS sequence"/>
</dbReference>
<dbReference type="CDD" id="cd00130">
    <property type="entry name" value="PAS"/>
    <property type="match status" value="2"/>
</dbReference>
<dbReference type="Pfam" id="PF00990">
    <property type="entry name" value="GGDEF"/>
    <property type="match status" value="1"/>
</dbReference>
<dbReference type="SMART" id="SM00052">
    <property type="entry name" value="EAL"/>
    <property type="match status" value="1"/>
</dbReference>
<dbReference type="InterPro" id="IPR035965">
    <property type="entry name" value="PAS-like_dom_sf"/>
</dbReference>
<dbReference type="CDD" id="cd01949">
    <property type="entry name" value="GGDEF"/>
    <property type="match status" value="1"/>
</dbReference>
<protein>
    <submittedName>
        <fullName evidence="5">Uncharacterized protein</fullName>
    </submittedName>
</protein>
<reference evidence="6" key="1">
    <citation type="journal article" date="2019" name="Int. J. Syst. Evol. Microbiol.">
        <title>The Global Catalogue of Microorganisms (GCM) 10K type strain sequencing project: providing services to taxonomists for standard genome sequencing and annotation.</title>
        <authorList>
            <consortium name="The Broad Institute Genomics Platform"/>
            <consortium name="The Broad Institute Genome Sequencing Center for Infectious Disease"/>
            <person name="Wu L."/>
            <person name="Ma J."/>
        </authorList>
    </citation>
    <scope>NUCLEOTIDE SEQUENCE [LARGE SCALE GENOMIC DNA]</scope>
    <source>
        <strain evidence="6">CGMCC 1.7003</strain>
    </source>
</reference>
<accession>A0ABQ3L7G6</accession>
<dbReference type="Gene3D" id="3.20.20.450">
    <property type="entry name" value="EAL domain"/>
    <property type="match status" value="1"/>
</dbReference>
<feature type="domain" description="GGDEF" evidence="4">
    <location>
        <begin position="286"/>
        <end position="423"/>
    </location>
</feature>
<dbReference type="InterPro" id="IPR013767">
    <property type="entry name" value="PAS_fold"/>
</dbReference>
<dbReference type="SUPFAM" id="SSF55073">
    <property type="entry name" value="Nucleotide cyclase"/>
    <property type="match status" value="1"/>
</dbReference>
<proteinExistence type="predicted"/>
<dbReference type="PROSITE" id="PS50112">
    <property type="entry name" value="PAS"/>
    <property type="match status" value="1"/>
</dbReference>
<dbReference type="PROSITE" id="PS50887">
    <property type="entry name" value="GGDEF"/>
    <property type="match status" value="1"/>
</dbReference>
<gene>
    <name evidence="5" type="ORF">GCM10010919_21120</name>
</gene>
<name>A0ABQ3L7G6_9ALTE</name>
<dbReference type="PROSITE" id="PS50113">
    <property type="entry name" value="PAC"/>
    <property type="match status" value="1"/>
</dbReference>
<feature type="domain" description="PAS" evidence="1">
    <location>
        <begin position="135"/>
        <end position="197"/>
    </location>
</feature>
<dbReference type="Pfam" id="PF00989">
    <property type="entry name" value="PAS"/>
    <property type="match status" value="1"/>
</dbReference>
<dbReference type="PANTHER" id="PTHR44757:SF2">
    <property type="entry name" value="BIOFILM ARCHITECTURE MAINTENANCE PROTEIN MBAA"/>
    <property type="match status" value="1"/>
</dbReference>
<dbReference type="NCBIfam" id="TIGR00229">
    <property type="entry name" value="sensory_box"/>
    <property type="match status" value="1"/>
</dbReference>
<dbReference type="InterPro" id="IPR013655">
    <property type="entry name" value="PAS_fold_3"/>
</dbReference>
<dbReference type="InterPro" id="IPR001633">
    <property type="entry name" value="EAL_dom"/>
</dbReference>
<dbReference type="InterPro" id="IPR043128">
    <property type="entry name" value="Rev_trsase/Diguanyl_cyclase"/>
</dbReference>
<dbReference type="InterPro" id="IPR000014">
    <property type="entry name" value="PAS"/>
</dbReference>
<comment type="caution">
    <text evidence="5">The sequence shown here is derived from an EMBL/GenBank/DDBJ whole genome shotgun (WGS) entry which is preliminary data.</text>
</comment>
<organism evidence="5 6">
    <name type="scientific">Alishewanella longhuensis</name>
    <dbReference type="NCBI Taxonomy" id="1091037"/>
    <lineage>
        <taxon>Bacteria</taxon>
        <taxon>Pseudomonadati</taxon>
        <taxon>Pseudomonadota</taxon>
        <taxon>Gammaproteobacteria</taxon>
        <taxon>Alteromonadales</taxon>
        <taxon>Alteromonadaceae</taxon>
        <taxon>Alishewanella</taxon>
    </lineage>
</organism>
<dbReference type="SMART" id="SM00267">
    <property type="entry name" value="GGDEF"/>
    <property type="match status" value="1"/>
</dbReference>
<dbReference type="InterPro" id="IPR035919">
    <property type="entry name" value="EAL_sf"/>
</dbReference>
<dbReference type="NCBIfam" id="TIGR00254">
    <property type="entry name" value="GGDEF"/>
    <property type="match status" value="1"/>
</dbReference>
<feature type="domain" description="PAC" evidence="2">
    <location>
        <begin position="77"/>
        <end position="127"/>
    </location>
</feature>
<dbReference type="RefSeq" id="WP_189432958.1">
    <property type="nucleotide sequence ID" value="NZ_BNAO01000004.1"/>
</dbReference>
<dbReference type="PROSITE" id="PS50883">
    <property type="entry name" value="EAL"/>
    <property type="match status" value="1"/>
</dbReference>
<dbReference type="SMART" id="SM00086">
    <property type="entry name" value="PAC"/>
    <property type="match status" value="2"/>
</dbReference>
<dbReference type="SMART" id="SM00091">
    <property type="entry name" value="PAS"/>
    <property type="match status" value="1"/>
</dbReference>
<evidence type="ECO:0000259" key="3">
    <source>
        <dbReference type="PROSITE" id="PS50883"/>
    </source>
</evidence>
<evidence type="ECO:0000313" key="6">
    <source>
        <dbReference type="Proteomes" id="UP000659697"/>
    </source>
</evidence>
<evidence type="ECO:0000259" key="1">
    <source>
        <dbReference type="PROSITE" id="PS50112"/>
    </source>
</evidence>
<dbReference type="InterPro" id="IPR001610">
    <property type="entry name" value="PAC"/>
</dbReference>
<dbReference type="Pfam" id="PF00563">
    <property type="entry name" value="EAL"/>
    <property type="match status" value="1"/>
</dbReference>
<dbReference type="PANTHER" id="PTHR44757">
    <property type="entry name" value="DIGUANYLATE CYCLASE DGCP"/>
    <property type="match status" value="1"/>
</dbReference>
<dbReference type="Gene3D" id="3.30.450.20">
    <property type="entry name" value="PAS domain"/>
    <property type="match status" value="2"/>
</dbReference>
<dbReference type="CDD" id="cd01948">
    <property type="entry name" value="EAL"/>
    <property type="match status" value="1"/>
</dbReference>
<dbReference type="InterPro" id="IPR000160">
    <property type="entry name" value="GGDEF_dom"/>
</dbReference>
<dbReference type="Gene3D" id="3.30.70.270">
    <property type="match status" value="1"/>
</dbReference>
<sequence length="696" mass="79578">MLEKNSKLTPGAFYQFQVDSQGSYTLTAMSEMIETLLGFSACLLKMQPALLFERMHPQDVLRVKRETEKSAAQLTVFHSQYRFQHAAGHWVWLAAQSEPTLFADGVRWHGFIYDISEQKQIERRLKRAMLDGQLLLDHMMDAVITADQRGIIQTFNPAAQRLFGYTKAEVLGKNIAMLMPHTHASRHDHYLAAYDKSKIPKVVGNSRKLEAKHRDGSLISIELRVSDVLRQDGRTYLAVIRDLREQQQAGDLKRLRYLDPLTNLPDRYSLLIELQSTLDAFWPETTQYALLLIDIRNFKKINDWLTHQHGDELLRQVAGRLKQIIPYQRFLARTGADEFAFIISREQPSVEEFSQYCDAIVTALLQQMKQPFVVFEREVPLAVNIGLATLELGMKPESWLKACELALDHAKLYETADYIFFSPELAQKTLGKSQLELELQQALAEQQLKLFLQAKFDSEKHLQGAEVLLRWQHPTRGWVSPAEFIPLAEESELIVQIGAWVLEQACILLRDWQQTEQTAELDLAVNISSRQFSEQQFVVKTLQMIERYQVNPQRLHLELTESLLINNADDVVEKMMLLNSKGITFSLDDFGTGYSSLSYLKRLPLQVLKIDRSFVREMHSNPNDQVLAKTIVSMAHSLGLGVIAEGVEDERQFSLLKNMGCGGFQGFYLHKPAAVSDFTKQLIGASAAWHCQHIYA</sequence>
<keyword evidence="6" id="KW-1185">Reference proteome</keyword>
<dbReference type="InterPro" id="IPR000700">
    <property type="entry name" value="PAS-assoc_C"/>
</dbReference>
<dbReference type="InterPro" id="IPR029787">
    <property type="entry name" value="Nucleotide_cyclase"/>
</dbReference>
<evidence type="ECO:0000313" key="5">
    <source>
        <dbReference type="EMBL" id="GHG70449.1"/>
    </source>
</evidence>
<dbReference type="SUPFAM" id="SSF55785">
    <property type="entry name" value="PYP-like sensor domain (PAS domain)"/>
    <property type="match status" value="2"/>
</dbReference>
<feature type="domain" description="EAL" evidence="3">
    <location>
        <begin position="432"/>
        <end position="686"/>
    </location>
</feature>
<dbReference type="Pfam" id="PF08447">
    <property type="entry name" value="PAS_3"/>
    <property type="match status" value="1"/>
</dbReference>
<evidence type="ECO:0000259" key="2">
    <source>
        <dbReference type="PROSITE" id="PS50113"/>
    </source>
</evidence>
<dbReference type="EMBL" id="BNAO01000004">
    <property type="protein sequence ID" value="GHG70449.1"/>
    <property type="molecule type" value="Genomic_DNA"/>
</dbReference>